<accession>A0AB35T342</accession>
<keyword evidence="1" id="KW-1133">Transmembrane helix</keyword>
<dbReference type="EMBL" id="JAWXXX010000001">
    <property type="protein sequence ID" value="MDX5894279.1"/>
    <property type="molecule type" value="Genomic_DNA"/>
</dbReference>
<feature type="transmembrane region" description="Helical" evidence="1">
    <location>
        <begin position="87"/>
        <end position="107"/>
    </location>
</feature>
<protein>
    <submittedName>
        <fullName evidence="2">Uncharacterized protein</fullName>
    </submittedName>
</protein>
<dbReference type="Proteomes" id="UP001281130">
    <property type="component" value="Unassembled WGS sequence"/>
</dbReference>
<proteinExistence type="predicted"/>
<comment type="caution">
    <text evidence="2">The sequence shown here is derived from an EMBL/GenBank/DDBJ whole genome shotgun (WGS) entry which is preliminary data.</text>
</comment>
<feature type="transmembrane region" description="Helical" evidence="1">
    <location>
        <begin position="20"/>
        <end position="39"/>
    </location>
</feature>
<keyword evidence="1" id="KW-0812">Transmembrane</keyword>
<organism evidence="2 3">
    <name type="scientific">Rubrobacter radiotolerans</name>
    <name type="common">Arthrobacter radiotolerans</name>
    <dbReference type="NCBI Taxonomy" id="42256"/>
    <lineage>
        <taxon>Bacteria</taxon>
        <taxon>Bacillati</taxon>
        <taxon>Actinomycetota</taxon>
        <taxon>Rubrobacteria</taxon>
        <taxon>Rubrobacterales</taxon>
        <taxon>Rubrobacteraceae</taxon>
        <taxon>Rubrobacter</taxon>
    </lineage>
</organism>
<evidence type="ECO:0000313" key="2">
    <source>
        <dbReference type="EMBL" id="MDX5894279.1"/>
    </source>
</evidence>
<evidence type="ECO:0000256" key="1">
    <source>
        <dbReference type="SAM" id="Phobius"/>
    </source>
</evidence>
<name>A0AB35T342_RUBRA</name>
<reference evidence="2" key="1">
    <citation type="submission" date="2023-11" db="EMBL/GenBank/DDBJ databases">
        <title>MicrobeMod: A computational toolkit for identifying prokaryotic methylation and restriction-modification with nanopore sequencing.</title>
        <authorList>
            <person name="Crits-Christoph A."/>
            <person name="Kang S.C."/>
            <person name="Lee H."/>
            <person name="Ostrov N."/>
        </authorList>
    </citation>
    <scope>NUCLEOTIDE SEQUENCE</scope>
    <source>
        <strain evidence="2">ATCC 51242</strain>
    </source>
</reference>
<feature type="transmembrane region" description="Helical" evidence="1">
    <location>
        <begin position="61"/>
        <end position="80"/>
    </location>
</feature>
<evidence type="ECO:0000313" key="3">
    <source>
        <dbReference type="Proteomes" id="UP001281130"/>
    </source>
</evidence>
<gene>
    <name evidence="2" type="ORF">SIL72_09610</name>
</gene>
<sequence>MRSGLQVPEARLRVLERGTVLMVMCGWSLALLAPVGWWLDCEAVGTSGFTPLCASLYPPTVYPWIGVVVIVVGTLMQAAIGRGIKEFAALAFQALCGGICIGVLAFMAQSLSVPWAIAGVMLAIAVPVLAYYWRGGRRIGLGAGGSRAGGPE</sequence>
<dbReference type="RefSeq" id="WP_038681830.1">
    <property type="nucleotide sequence ID" value="NZ_CP007514.1"/>
</dbReference>
<dbReference type="AlphaFoldDB" id="A0AB35T342"/>
<keyword evidence="1" id="KW-0472">Membrane</keyword>
<feature type="transmembrane region" description="Helical" evidence="1">
    <location>
        <begin position="113"/>
        <end position="133"/>
    </location>
</feature>